<evidence type="ECO:0000313" key="8">
    <source>
        <dbReference type="Proteomes" id="UP000663873"/>
    </source>
</evidence>
<dbReference type="EMBL" id="CAJOBP010010088">
    <property type="protein sequence ID" value="CAF4561453.1"/>
    <property type="molecule type" value="Genomic_DNA"/>
</dbReference>
<dbReference type="Proteomes" id="UP000663873">
    <property type="component" value="Unassembled WGS sequence"/>
</dbReference>
<accession>A0A821UX81</accession>
<name>A0A821UX81_9BILA</name>
<dbReference type="EMBL" id="CAJOBO010000104">
    <property type="protein sequence ID" value="CAF4130069.1"/>
    <property type="molecule type" value="Genomic_DNA"/>
</dbReference>
<dbReference type="Proteomes" id="UP000663833">
    <property type="component" value="Unassembled WGS sequence"/>
</dbReference>
<evidence type="ECO:0000313" key="3">
    <source>
        <dbReference type="EMBL" id="CAF4130069.1"/>
    </source>
</evidence>
<evidence type="ECO:0000313" key="4">
    <source>
        <dbReference type="EMBL" id="CAF4561453.1"/>
    </source>
</evidence>
<protein>
    <recommendedName>
        <fullName evidence="1">PiggyBac transposable element-derived protein domain-containing protein</fullName>
    </recommendedName>
</protein>
<comment type="caution">
    <text evidence="6">The sequence shown here is derived from an EMBL/GenBank/DDBJ whole genome shotgun (WGS) entry which is preliminary data.</text>
</comment>
<dbReference type="Pfam" id="PF13843">
    <property type="entry name" value="DDE_Tnp_1_7"/>
    <property type="match status" value="1"/>
</dbReference>
<dbReference type="AlphaFoldDB" id="A0A821UX81"/>
<dbReference type="Proteomes" id="UP000663848">
    <property type="component" value="Unassembled WGS sequence"/>
</dbReference>
<proteinExistence type="predicted"/>
<evidence type="ECO:0000313" key="2">
    <source>
        <dbReference type="EMBL" id="CAF3560055.1"/>
    </source>
</evidence>
<dbReference type="EMBL" id="CAJOBQ010007184">
    <property type="protein sequence ID" value="CAF4680058.1"/>
    <property type="molecule type" value="Genomic_DNA"/>
</dbReference>
<keyword evidence="8" id="KW-1185">Reference proteome</keyword>
<reference evidence="6" key="1">
    <citation type="submission" date="2021-02" db="EMBL/GenBank/DDBJ databases">
        <authorList>
            <person name="Nowell W R."/>
        </authorList>
    </citation>
    <scope>NUCLEOTIDE SEQUENCE</scope>
</reference>
<dbReference type="InterPro" id="IPR029526">
    <property type="entry name" value="PGBD"/>
</dbReference>
<sequence length="192" mass="22449">MSKKPVKYGLMFWMLCDADSRYVLSLDLYTGKKNNVIQKNLATDVVLHLADRLPNNVKQGRIITFYQYFTDMKLSEAVLNRKMTFIGVVEHRRCFLPNKLKPCRKQLFSSWFYFSDPYKLLSYHAKENKRPIILLPSLHKVPETCGGEKKLACAVHDYNQTKFDVVATDPCIGSCTVRRINRRWPMTVFFII</sequence>
<evidence type="ECO:0000313" key="7">
    <source>
        <dbReference type="Proteomes" id="UP000663848"/>
    </source>
</evidence>
<dbReference type="Proteomes" id="UP000663862">
    <property type="component" value="Unassembled WGS sequence"/>
</dbReference>
<feature type="domain" description="PiggyBac transposable element-derived protein" evidence="1">
    <location>
        <begin position="2"/>
        <end position="191"/>
    </location>
</feature>
<evidence type="ECO:0000313" key="6">
    <source>
        <dbReference type="EMBL" id="CAF4897039.1"/>
    </source>
</evidence>
<dbReference type="EMBL" id="CAJOBR010009768">
    <property type="protein sequence ID" value="CAF4897039.1"/>
    <property type="molecule type" value="Genomic_DNA"/>
</dbReference>
<gene>
    <name evidence="3" type="ORF">HFQ381_LOCUS3004</name>
    <name evidence="2" type="ORF">LUA448_LOCUS28404</name>
    <name evidence="6" type="ORF">QYT958_LOCUS30526</name>
    <name evidence="5" type="ORF">TSG867_LOCUS32331</name>
    <name evidence="4" type="ORF">UJA718_LOCUS29974</name>
</gene>
<evidence type="ECO:0000313" key="5">
    <source>
        <dbReference type="EMBL" id="CAF4680058.1"/>
    </source>
</evidence>
<dbReference type="PANTHER" id="PTHR46599">
    <property type="entry name" value="PIGGYBAC TRANSPOSABLE ELEMENT-DERIVED PROTEIN 4"/>
    <property type="match status" value="1"/>
</dbReference>
<dbReference type="Proteomes" id="UP000663851">
    <property type="component" value="Unassembled WGS sequence"/>
</dbReference>
<dbReference type="PANTHER" id="PTHR46599:SF6">
    <property type="entry name" value="DUAL SPECIFICITY PHOSPHATASE 26"/>
    <property type="match status" value="1"/>
</dbReference>
<dbReference type="EMBL" id="CAJNYD010003996">
    <property type="protein sequence ID" value="CAF3560055.1"/>
    <property type="molecule type" value="Genomic_DNA"/>
</dbReference>
<evidence type="ECO:0000259" key="1">
    <source>
        <dbReference type="Pfam" id="PF13843"/>
    </source>
</evidence>
<organism evidence="6 7">
    <name type="scientific">Rotaria socialis</name>
    <dbReference type="NCBI Taxonomy" id="392032"/>
    <lineage>
        <taxon>Eukaryota</taxon>
        <taxon>Metazoa</taxon>
        <taxon>Spiralia</taxon>
        <taxon>Gnathifera</taxon>
        <taxon>Rotifera</taxon>
        <taxon>Eurotatoria</taxon>
        <taxon>Bdelloidea</taxon>
        <taxon>Philodinida</taxon>
        <taxon>Philodinidae</taxon>
        <taxon>Rotaria</taxon>
    </lineage>
</organism>